<accession>A0A5B7IT33</accession>
<comment type="caution">
    <text evidence="1">The sequence shown here is derived from an EMBL/GenBank/DDBJ whole genome shotgun (WGS) entry which is preliminary data.</text>
</comment>
<dbReference type="Proteomes" id="UP000324222">
    <property type="component" value="Unassembled WGS sequence"/>
</dbReference>
<name>A0A5B7IT33_PORTR</name>
<evidence type="ECO:0000313" key="1">
    <source>
        <dbReference type="EMBL" id="MPC85595.1"/>
    </source>
</evidence>
<sequence>MRVGGAGRWGAGQGGVGRGCERCSRCRADHLISQSQQEAMRGVSCHVPRQMSSKPVSVF</sequence>
<organism evidence="1 2">
    <name type="scientific">Portunus trituberculatus</name>
    <name type="common">Swimming crab</name>
    <name type="synonym">Neptunus trituberculatus</name>
    <dbReference type="NCBI Taxonomy" id="210409"/>
    <lineage>
        <taxon>Eukaryota</taxon>
        <taxon>Metazoa</taxon>
        <taxon>Ecdysozoa</taxon>
        <taxon>Arthropoda</taxon>
        <taxon>Crustacea</taxon>
        <taxon>Multicrustacea</taxon>
        <taxon>Malacostraca</taxon>
        <taxon>Eumalacostraca</taxon>
        <taxon>Eucarida</taxon>
        <taxon>Decapoda</taxon>
        <taxon>Pleocyemata</taxon>
        <taxon>Brachyura</taxon>
        <taxon>Eubrachyura</taxon>
        <taxon>Portunoidea</taxon>
        <taxon>Portunidae</taxon>
        <taxon>Portuninae</taxon>
        <taxon>Portunus</taxon>
    </lineage>
</organism>
<protein>
    <submittedName>
        <fullName evidence="1">Uncharacterized protein</fullName>
    </submittedName>
</protein>
<gene>
    <name evidence="1" type="ORF">E2C01_080376</name>
</gene>
<reference evidence="1 2" key="1">
    <citation type="submission" date="2019-05" db="EMBL/GenBank/DDBJ databases">
        <title>Another draft genome of Portunus trituberculatus and its Hox gene families provides insights of decapod evolution.</title>
        <authorList>
            <person name="Jeong J.-H."/>
            <person name="Song I."/>
            <person name="Kim S."/>
            <person name="Choi T."/>
            <person name="Kim D."/>
            <person name="Ryu S."/>
            <person name="Kim W."/>
        </authorList>
    </citation>
    <scope>NUCLEOTIDE SEQUENCE [LARGE SCALE GENOMIC DNA]</scope>
    <source>
        <tissue evidence="1">Muscle</tissue>
    </source>
</reference>
<proteinExistence type="predicted"/>
<dbReference type="AlphaFoldDB" id="A0A5B7IT33"/>
<evidence type="ECO:0000313" key="2">
    <source>
        <dbReference type="Proteomes" id="UP000324222"/>
    </source>
</evidence>
<dbReference type="EMBL" id="VSRR010068914">
    <property type="protein sequence ID" value="MPC85595.1"/>
    <property type="molecule type" value="Genomic_DNA"/>
</dbReference>
<keyword evidence="2" id="KW-1185">Reference proteome</keyword>